<accession>A0A378YDG1</accession>
<dbReference type="InterPro" id="IPR054466">
    <property type="entry name" value="OspG_kinase"/>
</dbReference>
<dbReference type="RefSeq" id="WP_038617785.1">
    <property type="nucleotide sequence ID" value="NZ_CP009553.3"/>
</dbReference>
<dbReference type="KEGG" id="ppnm:LV28_03840"/>
<keyword evidence="3" id="KW-0418">Kinase</keyword>
<feature type="domain" description="Kinase OspG kinase" evidence="2">
    <location>
        <begin position="262"/>
        <end position="354"/>
    </location>
</feature>
<feature type="compositionally biased region" description="Basic and acidic residues" evidence="1">
    <location>
        <begin position="1"/>
        <end position="20"/>
    </location>
</feature>
<proteinExistence type="predicted"/>
<dbReference type="STRING" id="93220.A6P55_00790"/>
<feature type="region of interest" description="Disordered" evidence="1">
    <location>
        <begin position="1"/>
        <end position="26"/>
    </location>
</feature>
<evidence type="ECO:0000313" key="3">
    <source>
        <dbReference type="EMBL" id="SUA75285.1"/>
    </source>
</evidence>
<dbReference type="Pfam" id="PF22303">
    <property type="entry name" value="OspG_kinase"/>
    <property type="match status" value="2"/>
</dbReference>
<gene>
    <name evidence="3" type="primary">ospG</name>
    <name evidence="3" type="ORF">NCTC13160_00756</name>
</gene>
<evidence type="ECO:0000259" key="2">
    <source>
        <dbReference type="Pfam" id="PF22303"/>
    </source>
</evidence>
<dbReference type="EC" id="2.7.-.-" evidence="3"/>
<organism evidence="3 4">
    <name type="scientific">Pandoraea pnomenusa</name>
    <dbReference type="NCBI Taxonomy" id="93220"/>
    <lineage>
        <taxon>Bacteria</taxon>
        <taxon>Pseudomonadati</taxon>
        <taxon>Pseudomonadota</taxon>
        <taxon>Betaproteobacteria</taxon>
        <taxon>Burkholderiales</taxon>
        <taxon>Burkholderiaceae</taxon>
        <taxon>Pandoraea</taxon>
    </lineage>
</organism>
<keyword evidence="3" id="KW-0808">Transferase</keyword>
<dbReference type="GO" id="GO:0016301">
    <property type="term" value="F:kinase activity"/>
    <property type="evidence" value="ECO:0007669"/>
    <property type="project" value="UniProtKB-KW"/>
</dbReference>
<dbReference type="Proteomes" id="UP000254573">
    <property type="component" value="Unassembled WGS sequence"/>
</dbReference>
<evidence type="ECO:0000256" key="1">
    <source>
        <dbReference type="SAM" id="MobiDB-lite"/>
    </source>
</evidence>
<sequence>MIRDPRTRDDLLGAPGERRPIGGGDGGAVFEDLRDPEFVIKIFHGPRASGIDGVDGIDFIRAAVEHEAEMFNRFYGACSAEAFFTRDDYLCLRMRRVPGKPMNKVWPSEYGESKREILEALDTMQAQLVEVGVTHGDLHSANVHFDAQARRFWPVDLGAASAFALSRMGPDAPTPGPLASDDSHIMSLQARVSALMDSHVPEVDEVHAPLFELVHWQSCVRMAARCGEVFADPADAAYVYKLLFSFSFTDFAPGVDTGPRELQRAVNELRHFERYYGSGAARLIRTSNGCYLLRMQRVPGVPVSGLSAMPDDYPAAWAAMMRRLGAAGMAHPDLRPDHLIYDATTQLLNPVSFASCRLAATPGSSGGREHEA</sequence>
<feature type="domain" description="Kinase OspG kinase" evidence="2">
    <location>
        <begin position="21"/>
        <end position="157"/>
    </location>
</feature>
<dbReference type="InterPro" id="IPR011009">
    <property type="entry name" value="Kinase-like_dom_sf"/>
</dbReference>
<dbReference type="SUPFAM" id="SSF56112">
    <property type="entry name" value="Protein kinase-like (PK-like)"/>
    <property type="match status" value="1"/>
</dbReference>
<name>A0A378YDG1_9BURK</name>
<dbReference type="AlphaFoldDB" id="A0A378YDG1"/>
<reference evidence="3 4" key="1">
    <citation type="submission" date="2018-06" db="EMBL/GenBank/DDBJ databases">
        <authorList>
            <consortium name="Pathogen Informatics"/>
            <person name="Doyle S."/>
        </authorList>
    </citation>
    <scope>NUCLEOTIDE SEQUENCE [LARGE SCALE GENOMIC DNA]</scope>
    <source>
        <strain evidence="3 4">NCTC13160</strain>
    </source>
</reference>
<dbReference type="Gene3D" id="3.30.200.20">
    <property type="entry name" value="Phosphorylase Kinase, domain 1"/>
    <property type="match status" value="2"/>
</dbReference>
<dbReference type="Gene3D" id="1.10.510.10">
    <property type="entry name" value="Transferase(Phosphotransferase) domain 1"/>
    <property type="match status" value="2"/>
</dbReference>
<evidence type="ECO:0000313" key="4">
    <source>
        <dbReference type="Proteomes" id="UP000254573"/>
    </source>
</evidence>
<protein>
    <submittedName>
        <fullName evidence="3">Kae1-associated kinase Bud32</fullName>
        <ecNumber evidence="3">2.7.-.-</ecNumber>
    </submittedName>
</protein>
<dbReference type="EMBL" id="UGSG01000001">
    <property type="protein sequence ID" value="SUA75285.1"/>
    <property type="molecule type" value="Genomic_DNA"/>
</dbReference>
<dbReference type="OrthoDB" id="8937051at2"/>